<dbReference type="InterPro" id="IPR001680">
    <property type="entry name" value="WD40_rpt"/>
</dbReference>
<evidence type="ECO:0000256" key="4">
    <source>
        <dbReference type="SAM" id="MobiDB-lite"/>
    </source>
</evidence>
<dbReference type="EMBL" id="KV454015">
    <property type="protein sequence ID" value="ODV94590.1"/>
    <property type="molecule type" value="Genomic_DNA"/>
</dbReference>
<dbReference type="SMART" id="SM00320">
    <property type="entry name" value="WD40"/>
    <property type="match status" value="2"/>
</dbReference>
<dbReference type="Pfam" id="PF00400">
    <property type="entry name" value="WD40"/>
    <property type="match status" value="2"/>
</dbReference>
<dbReference type="InterPro" id="IPR036322">
    <property type="entry name" value="WD40_repeat_dom_sf"/>
</dbReference>
<keyword evidence="2" id="KW-0677">Repeat</keyword>
<name>A0A1E4TS72_PACTA</name>
<evidence type="ECO:0000256" key="2">
    <source>
        <dbReference type="ARBA" id="ARBA00022737"/>
    </source>
</evidence>
<keyword evidence="6" id="KW-1185">Reference proteome</keyword>
<dbReference type="Proteomes" id="UP000094236">
    <property type="component" value="Unassembled WGS sequence"/>
</dbReference>
<dbReference type="STRING" id="669874.A0A1E4TS72"/>
<dbReference type="AlphaFoldDB" id="A0A1E4TS72"/>
<gene>
    <name evidence="5" type="ORF">PACTADRAFT_50466</name>
</gene>
<protein>
    <submittedName>
        <fullName evidence="5">Uncharacterized protein</fullName>
    </submittedName>
</protein>
<dbReference type="InterPro" id="IPR015943">
    <property type="entry name" value="WD40/YVTN_repeat-like_dom_sf"/>
</dbReference>
<dbReference type="GO" id="GO:0035861">
    <property type="term" value="C:site of double-strand break"/>
    <property type="evidence" value="ECO:0007669"/>
    <property type="project" value="TreeGrafter"/>
</dbReference>
<dbReference type="Gene3D" id="2.130.10.10">
    <property type="entry name" value="YVTN repeat-like/Quinoprotein amine dehydrogenase"/>
    <property type="match status" value="2"/>
</dbReference>
<dbReference type="PROSITE" id="PS00678">
    <property type="entry name" value="WD_REPEATS_1"/>
    <property type="match status" value="1"/>
</dbReference>
<dbReference type="OrthoDB" id="10264376at2759"/>
<dbReference type="PANTHER" id="PTHR16017">
    <property type="entry name" value="GASTRULATION DEFECTIVE PROTEIN 1-RELATED"/>
    <property type="match status" value="1"/>
</dbReference>
<dbReference type="InterPro" id="IPR051858">
    <property type="entry name" value="WD_repeat_GAD-1"/>
</dbReference>
<dbReference type="PANTHER" id="PTHR16017:SF0">
    <property type="entry name" value="WD REPEAT-CONTAINING PROTEIN 70"/>
    <property type="match status" value="1"/>
</dbReference>
<keyword evidence="1 3" id="KW-0853">WD repeat</keyword>
<feature type="repeat" description="WD" evidence="3">
    <location>
        <begin position="224"/>
        <end position="249"/>
    </location>
</feature>
<feature type="compositionally biased region" description="Acidic residues" evidence="4">
    <location>
        <begin position="54"/>
        <end position="82"/>
    </location>
</feature>
<dbReference type="GO" id="GO:0005634">
    <property type="term" value="C:nucleus"/>
    <property type="evidence" value="ECO:0007669"/>
    <property type="project" value="TreeGrafter"/>
</dbReference>
<feature type="repeat" description="WD" evidence="3">
    <location>
        <begin position="92"/>
        <end position="127"/>
    </location>
</feature>
<proteinExistence type="predicted"/>
<feature type="region of interest" description="Disordered" evidence="4">
    <location>
        <begin position="45"/>
        <end position="84"/>
    </location>
</feature>
<organism evidence="5 6">
    <name type="scientific">Pachysolen tannophilus NRRL Y-2460</name>
    <dbReference type="NCBI Taxonomy" id="669874"/>
    <lineage>
        <taxon>Eukaryota</taxon>
        <taxon>Fungi</taxon>
        <taxon>Dikarya</taxon>
        <taxon>Ascomycota</taxon>
        <taxon>Saccharomycotina</taxon>
        <taxon>Pichiomycetes</taxon>
        <taxon>Pachysolenaceae</taxon>
        <taxon>Pachysolen</taxon>
    </lineage>
</organism>
<dbReference type="SUPFAM" id="SSF50978">
    <property type="entry name" value="WD40 repeat-like"/>
    <property type="match status" value="1"/>
</dbReference>
<accession>A0A1E4TS72</accession>
<evidence type="ECO:0000313" key="6">
    <source>
        <dbReference type="Proteomes" id="UP000094236"/>
    </source>
</evidence>
<evidence type="ECO:0000256" key="1">
    <source>
        <dbReference type="ARBA" id="ARBA00022574"/>
    </source>
</evidence>
<evidence type="ECO:0000256" key="3">
    <source>
        <dbReference type="PROSITE-ProRule" id="PRU00221"/>
    </source>
</evidence>
<reference evidence="6" key="1">
    <citation type="submission" date="2016-05" db="EMBL/GenBank/DDBJ databases">
        <title>Comparative genomics of biotechnologically important yeasts.</title>
        <authorList>
            <consortium name="DOE Joint Genome Institute"/>
            <person name="Riley R."/>
            <person name="Haridas S."/>
            <person name="Wolfe K.H."/>
            <person name="Lopes M.R."/>
            <person name="Hittinger C.T."/>
            <person name="Goker M."/>
            <person name="Salamov A."/>
            <person name="Wisecaver J."/>
            <person name="Long T.M."/>
            <person name="Aerts A.L."/>
            <person name="Barry K."/>
            <person name="Choi C."/>
            <person name="Clum A."/>
            <person name="Coughlan A.Y."/>
            <person name="Deshpande S."/>
            <person name="Douglass A.P."/>
            <person name="Hanson S.J."/>
            <person name="Klenk H.-P."/>
            <person name="Labutti K."/>
            <person name="Lapidus A."/>
            <person name="Lindquist E."/>
            <person name="Lipzen A."/>
            <person name="Meier-Kolthoff J.P."/>
            <person name="Ohm R.A."/>
            <person name="Otillar R.P."/>
            <person name="Pangilinan J."/>
            <person name="Peng Y."/>
            <person name="Rokas A."/>
            <person name="Rosa C.A."/>
            <person name="Scheuner C."/>
            <person name="Sibirny A.A."/>
            <person name="Slot J.C."/>
            <person name="Stielow J.B."/>
            <person name="Sun H."/>
            <person name="Kurtzman C.P."/>
            <person name="Blackwell M."/>
            <person name="Grigoriev I.V."/>
            <person name="Jeffries T.W."/>
        </authorList>
    </citation>
    <scope>NUCLEOTIDE SEQUENCE [LARGE SCALE GENOMIC DNA]</scope>
    <source>
        <strain evidence="6">NRRL Y-2460</strain>
    </source>
</reference>
<dbReference type="InterPro" id="IPR019775">
    <property type="entry name" value="WD40_repeat_CS"/>
</dbReference>
<sequence>MDELPTSFGNFSGDSGISSDVLQERYDSCLRDDYKEHVNLKKLMVKDDGSSSSSDDDDDDDDKEDDSDEDDEDDEDEYDEYESFPITHEFKIQTNSKKITSIELNKSGSKFLVGSQDSSLKIYDYNNLSIHNWVPRKFNPFNEKTESISEFGGSIKESGNYTVKKIKNDKITDNFLVIPNHSIFKILDSYGNEIFKSNKGDVYLHDLRLTKGHISEINDGIIKGNMVITCSSDATVRVWDINQTSGNKQVSFFNEFKKSKTSIDNISYCGLNDKNLVLSDSTGQLSLFDSNNLNRPLTSMKISDSGIISLLANEFNKDQIFTRSFNDELKIFDIRFFKDAVSTKEGFSHRNQYQNLQVSDNGSYLIGCTYDNADEKGDIDHQIHVLDINDDLKTVYKLNLNFEPTCLKWDYNINEILIGSTSGDLLTLFSKKLSKNGVKLLLEKKNTGLKRSLNDDEDNDENNYLNINQKNLIYNSEDLYNKTKNKKQKKFNNANNNNVRSKKKINIWGKSEENSEILNEDPREELLKYAQVKNKQT</sequence>
<dbReference type="PROSITE" id="PS50082">
    <property type="entry name" value="WD_REPEATS_2"/>
    <property type="match status" value="2"/>
</dbReference>
<evidence type="ECO:0000313" key="5">
    <source>
        <dbReference type="EMBL" id="ODV94590.1"/>
    </source>
</evidence>